<feature type="transmembrane region" description="Helical" evidence="2">
    <location>
        <begin position="7"/>
        <end position="30"/>
    </location>
</feature>
<evidence type="ECO:0000313" key="4">
    <source>
        <dbReference type="Proteomes" id="UP001164042"/>
    </source>
</evidence>
<protein>
    <submittedName>
        <fullName evidence="3">Uncharacterized protein</fullName>
    </submittedName>
</protein>
<feature type="region of interest" description="Disordered" evidence="1">
    <location>
        <begin position="227"/>
        <end position="313"/>
    </location>
</feature>
<dbReference type="Proteomes" id="UP001164042">
    <property type="component" value="Chromosome"/>
</dbReference>
<proteinExistence type="predicted"/>
<evidence type="ECO:0000313" key="3">
    <source>
        <dbReference type="EMBL" id="UYT10312.1"/>
    </source>
</evidence>
<keyword evidence="2" id="KW-1133">Transmembrane helix</keyword>
<dbReference type="RefSeq" id="WP_264308166.1">
    <property type="nucleotide sequence ID" value="NZ_CP109635.1"/>
</dbReference>
<keyword evidence="2" id="KW-0472">Membrane</keyword>
<gene>
    <name evidence="3" type="ORF">OF801_10285</name>
</gene>
<evidence type="ECO:0000256" key="1">
    <source>
        <dbReference type="SAM" id="MobiDB-lite"/>
    </source>
</evidence>
<dbReference type="AlphaFoldDB" id="A0AA46TVD5"/>
<keyword evidence="2" id="KW-0812">Transmembrane</keyword>
<name>A0AA46TVD5_9LACT</name>
<evidence type="ECO:0000256" key="2">
    <source>
        <dbReference type="SAM" id="Phobius"/>
    </source>
</evidence>
<feature type="compositionally biased region" description="Basic and acidic residues" evidence="1">
    <location>
        <begin position="247"/>
        <end position="258"/>
    </location>
</feature>
<dbReference type="EMBL" id="CP109635">
    <property type="protein sequence ID" value="UYT10312.1"/>
    <property type="molecule type" value="Genomic_DNA"/>
</dbReference>
<accession>A0AA46TVD5</accession>
<sequence>MKLRGKSVHLIALSLLMIFVVLGAVLWGFFQRIRYDEIALTKPGYSLNEDYETTQFVSGSDLYRSWNNNEIIEAPNRDKSYLPQHALVYFDDGDILFTDESTKIDTDGKGEKLKKREIYQQIGEEYQNAERTIKKNNIVKISERNYLFNGSGDLYLNDEKISNVTKPQLLIDKAGSVTVYNEQTKERYLGHLTIKVTDKITFDVSDEMYYVGQRKIDLTKFGGSDNSKYLIDKEKDQETPEDEEKNDESSNTKDDKNNTVDTNNDKSNTVDGNSNSNDASYSRKYDENSALGSNQEKASNEKGKNSSNNDSSLSLEEQLALLDDYESIMKLLEKINGTSKKQIPTVYMLSNQPKSVSAVLSIWANDESDALVGPVEVQVWSAVTNKVISTQYVKKGQNKINVTGLSPNEEYYLGYKYQYDLGDGAGIKTLSMKDDTHSFQTLSVSAIYTVTQINSKSIEATIALDAPVDDIKSAELLVIDAKENKTAFTKALNTNKLINGGEDMTITGLEANTPYRFKVELTYGNNLPMAFEQSQIYYTSSMPKMVSSKASINDLGQYSVEYLWNAGDYTPKTTRFQLVDTESNDVIPLEIIESPKAETLLIPNSSSYKAGKSYEMQLLIDAANTDGQTEMLSYTLPNRFKKAATEKLEKSKKSLALELNNLRETTYRVALQRKTLKVSSGWKEVSSHTLKADEAGKLKTEFELNTLELTNFDYRVVVYDQSGKIVKYIY</sequence>
<reference evidence="3" key="1">
    <citation type="submission" date="2022-10" db="EMBL/GenBank/DDBJ databases">
        <title>Genome assembly of Lactococcus garvieae isolates from cricket gut.</title>
        <authorList>
            <person name="Luecke A.R."/>
            <person name="Brown A.M.V."/>
            <person name="Wakeman C.A."/>
        </authorList>
    </citation>
    <scope>NUCLEOTIDE SEQUENCE</scope>
    <source>
        <strain evidence="3">Alexii-11_2</strain>
    </source>
</reference>
<feature type="compositionally biased region" description="Low complexity" evidence="1">
    <location>
        <begin position="259"/>
        <end position="271"/>
    </location>
</feature>
<organism evidence="3 4">
    <name type="scientific">Lactococcus garvieae</name>
    <dbReference type="NCBI Taxonomy" id="1363"/>
    <lineage>
        <taxon>Bacteria</taxon>
        <taxon>Bacillati</taxon>
        <taxon>Bacillota</taxon>
        <taxon>Bacilli</taxon>
        <taxon>Lactobacillales</taxon>
        <taxon>Streptococcaceae</taxon>
        <taxon>Lactococcus</taxon>
    </lineage>
</organism>